<dbReference type="EMBL" id="CP137640">
    <property type="protein sequence ID" value="WVX80832.1"/>
    <property type="molecule type" value="Genomic_DNA"/>
</dbReference>
<feature type="compositionally biased region" description="Acidic residues" evidence="1">
    <location>
        <begin position="67"/>
        <end position="79"/>
    </location>
</feature>
<reference evidence="3 4" key="1">
    <citation type="submission" date="2023-10" db="EMBL/GenBank/DDBJ databases">
        <title>Niallia locisalis sp.nov. isolated from a salt pond sample.</title>
        <authorList>
            <person name="Li X.-J."/>
            <person name="Dong L."/>
        </authorList>
    </citation>
    <scope>NUCLEOTIDE SEQUENCE [LARGE SCALE GENOMIC DNA]</scope>
    <source>
        <strain evidence="3 4">DSM 29761</strain>
    </source>
</reference>
<accession>A0ABZ2CC08</accession>
<keyword evidence="2" id="KW-0812">Transmembrane</keyword>
<organism evidence="3 4">
    <name type="scientific">Niallia oryzisoli</name>
    <dbReference type="NCBI Taxonomy" id="1737571"/>
    <lineage>
        <taxon>Bacteria</taxon>
        <taxon>Bacillati</taxon>
        <taxon>Bacillota</taxon>
        <taxon>Bacilli</taxon>
        <taxon>Bacillales</taxon>
        <taxon>Bacillaceae</taxon>
        <taxon>Niallia</taxon>
    </lineage>
</organism>
<evidence type="ECO:0000313" key="4">
    <source>
        <dbReference type="Proteomes" id="UP001357223"/>
    </source>
</evidence>
<keyword evidence="2" id="KW-0472">Membrane</keyword>
<feature type="transmembrane region" description="Helical" evidence="2">
    <location>
        <begin position="6"/>
        <end position="39"/>
    </location>
</feature>
<gene>
    <name evidence="3" type="ORF">R4Z09_27050</name>
</gene>
<protein>
    <submittedName>
        <fullName evidence="3">Uncharacterized protein</fullName>
    </submittedName>
</protein>
<name>A0ABZ2CC08_9BACI</name>
<proteinExistence type="predicted"/>
<evidence type="ECO:0000256" key="2">
    <source>
        <dbReference type="SAM" id="Phobius"/>
    </source>
</evidence>
<keyword evidence="2" id="KW-1133">Transmembrane helix</keyword>
<feature type="region of interest" description="Disordered" evidence="1">
    <location>
        <begin position="58"/>
        <end position="102"/>
    </location>
</feature>
<dbReference type="RefSeq" id="WP_338449763.1">
    <property type="nucleotide sequence ID" value="NZ_CP137640.1"/>
</dbReference>
<keyword evidence="4" id="KW-1185">Reference proteome</keyword>
<evidence type="ECO:0000256" key="1">
    <source>
        <dbReference type="SAM" id="MobiDB-lite"/>
    </source>
</evidence>
<dbReference type="Proteomes" id="UP001357223">
    <property type="component" value="Chromosome"/>
</dbReference>
<sequence length="102" mass="11380">MRVLRYVLSACFLLAGLLLFFIEMELGGVVSVVIAFLLFPSSRSGAKKSIATSRSYDSHYYHNDHDRDDDDWDDDDRDDDHDHDHGSYSEGGSDSDSGGSDD</sequence>
<evidence type="ECO:0000313" key="3">
    <source>
        <dbReference type="EMBL" id="WVX80832.1"/>
    </source>
</evidence>
<feature type="compositionally biased region" description="Low complexity" evidence="1">
    <location>
        <begin position="88"/>
        <end position="102"/>
    </location>
</feature>